<dbReference type="SUPFAM" id="SSF51215">
    <property type="entry name" value="Regulatory protein AraC"/>
    <property type="match status" value="1"/>
</dbReference>
<dbReference type="InterPro" id="IPR009057">
    <property type="entry name" value="Homeodomain-like_sf"/>
</dbReference>
<dbReference type="GO" id="GO:0043565">
    <property type="term" value="F:sequence-specific DNA binding"/>
    <property type="evidence" value="ECO:0007669"/>
    <property type="project" value="InterPro"/>
</dbReference>
<feature type="domain" description="HTH araC/xylS-type" evidence="4">
    <location>
        <begin position="199"/>
        <end position="262"/>
    </location>
</feature>
<dbReference type="InterPro" id="IPR037923">
    <property type="entry name" value="HTH-like"/>
</dbReference>
<dbReference type="Gene3D" id="1.10.10.60">
    <property type="entry name" value="Homeodomain-like"/>
    <property type="match status" value="1"/>
</dbReference>
<evidence type="ECO:0000313" key="5">
    <source>
        <dbReference type="EMBL" id="AUB43159.1"/>
    </source>
</evidence>
<dbReference type="SUPFAM" id="SSF46689">
    <property type="entry name" value="Homeodomain-like"/>
    <property type="match status" value="1"/>
</dbReference>
<sequence length="262" mass="29445">MTSNLMSALELQQRLNKSLISSSQSLGWSGVLVQQYQYQSSSTVCEMEVPALSDHWLNLPLGNPAQLNQKRDDRLHESIVQKGHSIFVPAGQPSYWRSKASDTDETMLHIHLNPELVRQVAQTSEVAQIDLVNCFSKHDLRLHQIAMLLLSELKSDGIIGQLYVESLTQVLIIHLLRHYSTSTQNIAPKPSSLATVELRQAIDYVQAHLDQNLSLAEIAAAVRISPTYFSRLFKRATGSSPHQYVIQQRVERAKVLLKTLTV</sequence>
<accession>A0A2K8T681</accession>
<protein>
    <submittedName>
        <fullName evidence="5">AraC family transcriptional regulator</fullName>
    </submittedName>
</protein>
<keyword evidence="2" id="KW-0238">DNA-binding</keyword>
<dbReference type="GO" id="GO:0003700">
    <property type="term" value="F:DNA-binding transcription factor activity"/>
    <property type="evidence" value="ECO:0007669"/>
    <property type="project" value="InterPro"/>
</dbReference>
<evidence type="ECO:0000313" key="6">
    <source>
        <dbReference type="Proteomes" id="UP000232003"/>
    </source>
</evidence>
<keyword evidence="3" id="KW-0804">Transcription</keyword>
<dbReference type="EMBL" id="CP024788">
    <property type="protein sequence ID" value="AUB43159.1"/>
    <property type="molecule type" value="Genomic_DNA"/>
</dbReference>
<dbReference type="Pfam" id="PF00165">
    <property type="entry name" value="HTH_AraC"/>
    <property type="match status" value="1"/>
</dbReference>
<dbReference type="InterPro" id="IPR018060">
    <property type="entry name" value="HTH_AraC"/>
</dbReference>
<gene>
    <name evidence="5" type="ORF">COO91_09330</name>
</gene>
<evidence type="ECO:0000256" key="1">
    <source>
        <dbReference type="ARBA" id="ARBA00023015"/>
    </source>
</evidence>
<keyword evidence="5" id="KW-0614">Plasmid</keyword>
<dbReference type="SMART" id="SM00342">
    <property type="entry name" value="HTH_ARAC"/>
    <property type="match status" value="1"/>
</dbReference>
<dbReference type="KEGG" id="nfl:COO91_09330"/>
<evidence type="ECO:0000256" key="2">
    <source>
        <dbReference type="ARBA" id="ARBA00023125"/>
    </source>
</evidence>
<dbReference type="OrthoDB" id="516605at2"/>
<dbReference type="InterPro" id="IPR050204">
    <property type="entry name" value="AraC_XylS_family_regulators"/>
</dbReference>
<evidence type="ECO:0000256" key="3">
    <source>
        <dbReference type="ARBA" id="ARBA00023163"/>
    </source>
</evidence>
<dbReference type="PANTHER" id="PTHR46796">
    <property type="entry name" value="HTH-TYPE TRANSCRIPTIONAL ACTIVATOR RHAS-RELATED"/>
    <property type="match status" value="1"/>
</dbReference>
<proteinExistence type="predicted"/>
<keyword evidence="1" id="KW-0805">Transcription regulation</keyword>
<dbReference type="PROSITE" id="PS01124">
    <property type="entry name" value="HTH_ARAC_FAMILY_2"/>
    <property type="match status" value="1"/>
</dbReference>
<organism evidence="5 6">
    <name type="scientific">Nostoc flagelliforme CCNUN1</name>
    <dbReference type="NCBI Taxonomy" id="2038116"/>
    <lineage>
        <taxon>Bacteria</taxon>
        <taxon>Bacillati</taxon>
        <taxon>Cyanobacteriota</taxon>
        <taxon>Cyanophyceae</taxon>
        <taxon>Nostocales</taxon>
        <taxon>Nostocaceae</taxon>
        <taxon>Nostoc</taxon>
    </lineage>
</organism>
<evidence type="ECO:0000259" key="4">
    <source>
        <dbReference type="PROSITE" id="PS01124"/>
    </source>
</evidence>
<name>A0A2K8T681_9NOSO</name>
<reference evidence="5 6" key="1">
    <citation type="submission" date="2017-11" db="EMBL/GenBank/DDBJ databases">
        <title>Complete genome of a free-living desiccation-tolerant cyanobacterium and its photosynthetic adaptation to extreme terrestrial habitat.</title>
        <authorList>
            <person name="Shang J."/>
        </authorList>
    </citation>
    <scope>NUCLEOTIDE SEQUENCE [LARGE SCALE GENOMIC DNA]</scope>
    <source>
        <strain evidence="5 6">CCNUN1</strain>
        <plasmid evidence="6">pnfsy03</plasmid>
    </source>
</reference>
<dbReference type="Proteomes" id="UP000232003">
    <property type="component" value="Plasmid pNFSY03"/>
</dbReference>
<dbReference type="AlphaFoldDB" id="A0A2K8T681"/>
<geneLocation type="plasmid" evidence="6">
    <name>pnfsy03</name>
</geneLocation>
<dbReference type="PANTHER" id="PTHR46796:SF6">
    <property type="entry name" value="ARAC SUBFAMILY"/>
    <property type="match status" value="1"/>
</dbReference>
<keyword evidence="6" id="KW-1185">Reference proteome</keyword>